<reference evidence="2 3" key="1">
    <citation type="submission" date="2020-07" db="EMBL/GenBank/DDBJ databases">
        <title>Diversity of carbapenemase encoding genes among Pseudomonas putida group clinical isolates in a tertiary Brazilian hospital.</title>
        <authorList>
            <person name="Alberto-Lei F."/>
            <person name="Nodari C.S."/>
            <person name="Streling A.P."/>
            <person name="Paulino J.T."/>
            <person name="Bessa-Neto F.O."/>
            <person name="Cayo R."/>
            <person name="Gales A.C."/>
        </authorList>
    </citation>
    <scope>NUCLEOTIDE SEQUENCE [LARGE SCALE GENOMIC DNA]</scope>
    <source>
        <strain evidence="2 3">12464</strain>
    </source>
</reference>
<proteinExistence type="predicted"/>
<dbReference type="AlphaFoldDB" id="A0A7W2QLB7"/>
<feature type="domain" description="MvaT DNA-binding" evidence="1">
    <location>
        <begin position="395"/>
        <end position="430"/>
    </location>
</feature>
<protein>
    <submittedName>
        <fullName evidence="2">DNA binding protein</fullName>
    </submittedName>
</protein>
<dbReference type="Proteomes" id="UP000553948">
    <property type="component" value="Unassembled WGS sequence"/>
</dbReference>
<gene>
    <name evidence="2" type="ORF">H4C47_24460</name>
</gene>
<dbReference type="InterPro" id="IPR035616">
    <property type="entry name" value="MvaT_DBD"/>
</dbReference>
<dbReference type="EMBL" id="JACGDG010000028">
    <property type="protein sequence ID" value="MBA6118870.1"/>
    <property type="molecule type" value="Genomic_DNA"/>
</dbReference>
<sequence length="433" mass="48632">MFAVDPNKLRLKSALASFQTDSRMESPYQMAEFWVATVLEAYQLSAAPGIEHFWAQLSPDQQGRRLIFTPYCKALLARRDSFTVKKILARYKEINHATMAELGIDDLISALAEIEKDAPSTKDFMLLMIESGQRSVAQLRQHYNQIIAKDFEGYVEVVKPDLAPHEYLRDTMLAVAGELVLRKRNLQVGFKDTEGNVSFDGMTLEDWINDWFVSLFDQRMSHAKLSLRDQKRGGHSASGKGPGEIDGFITSSDSRRVGIFEAFRLFSVDTTTIGDHLNKIAGYDGESLSPVVMVGYCDVKNFANLVKGYNSYVSNQAYTGYTISDGAPSALRVLHDVDHIWLASETRRRGGKDIVFYHLLINLHFSPTVEIPESGKQGASVPPVKRARRARTTQIYKNPHNGEMVETKSGNHKILKAWKGEYGGDVVKSWLVQ</sequence>
<dbReference type="Pfam" id="PF22055">
    <property type="entry name" value="MvaT_DBD"/>
    <property type="match status" value="1"/>
</dbReference>
<evidence type="ECO:0000259" key="1">
    <source>
        <dbReference type="Pfam" id="PF22055"/>
    </source>
</evidence>
<comment type="caution">
    <text evidence="2">The sequence shown here is derived from an EMBL/GenBank/DDBJ whole genome shotgun (WGS) entry which is preliminary data.</text>
</comment>
<accession>A0A7W2QLB7</accession>
<name>A0A7W2QLB7_PSEPU</name>
<evidence type="ECO:0000313" key="2">
    <source>
        <dbReference type="EMBL" id="MBA6118870.1"/>
    </source>
</evidence>
<organism evidence="2 3">
    <name type="scientific">Pseudomonas putida</name>
    <name type="common">Arthrobacter siderocapsulatus</name>
    <dbReference type="NCBI Taxonomy" id="303"/>
    <lineage>
        <taxon>Bacteria</taxon>
        <taxon>Pseudomonadati</taxon>
        <taxon>Pseudomonadota</taxon>
        <taxon>Gammaproteobacteria</taxon>
        <taxon>Pseudomonadales</taxon>
        <taxon>Pseudomonadaceae</taxon>
        <taxon>Pseudomonas</taxon>
    </lineage>
</organism>
<evidence type="ECO:0000313" key="3">
    <source>
        <dbReference type="Proteomes" id="UP000553948"/>
    </source>
</evidence>
<dbReference type="CDD" id="cd16170">
    <property type="entry name" value="MvaT_DBD"/>
    <property type="match status" value="1"/>
</dbReference>
<dbReference type="RefSeq" id="WP_176717826.1">
    <property type="nucleotide sequence ID" value="NZ_LGRH01000007.1"/>
</dbReference>